<feature type="chain" id="PRO_5022676538" evidence="10">
    <location>
        <begin position="30"/>
        <end position="270"/>
    </location>
</feature>
<keyword evidence="3" id="KW-0964">Secreted</keyword>
<keyword evidence="9" id="KW-0472">Membrane</keyword>
<keyword evidence="2" id="KW-0134">Cell wall</keyword>
<feature type="region of interest" description="Disordered" evidence="8">
    <location>
        <begin position="82"/>
        <end position="151"/>
    </location>
</feature>
<feature type="compositionally biased region" description="Low complexity" evidence="8">
    <location>
        <begin position="110"/>
        <end position="125"/>
    </location>
</feature>
<accession>A0A5B8J6F8</accession>
<organism evidence="12 13">
    <name type="scientific">Streptomyces qinzhouensis</name>
    <dbReference type="NCBI Taxonomy" id="2599401"/>
    <lineage>
        <taxon>Bacteria</taxon>
        <taxon>Bacillati</taxon>
        <taxon>Actinomycetota</taxon>
        <taxon>Actinomycetes</taxon>
        <taxon>Kitasatosporales</taxon>
        <taxon>Streptomycetaceae</taxon>
        <taxon>Streptomyces</taxon>
    </lineage>
</organism>
<dbReference type="AlphaFoldDB" id="A0A5B8J6F8"/>
<protein>
    <submittedName>
        <fullName evidence="12">Chaplin</fullName>
    </submittedName>
</protein>
<feature type="signal peptide" evidence="10">
    <location>
        <begin position="1"/>
        <end position="29"/>
    </location>
</feature>
<evidence type="ECO:0000259" key="11">
    <source>
        <dbReference type="PROSITE" id="PS51884"/>
    </source>
</evidence>
<dbReference type="Proteomes" id="UP000320580">
    <property type="component" value="Chromosome"/>
</dbReference>
<dbReference type="RefSeq" id="WP_146479313.1">
    <property type="nucleotide sequence ID" value="NZ_CP042266.1"/>
</dbReference>
<feature type="domain" description="Chaplin" evidence="11">
    <location>
        <begin position="40"/>
        <end position="80"/>
    </location>
</feature>
<keyword evidence="4 10" id="KW-0732">Signal</keyword>
<keyword evidence="5" id="KW-0130">Cell adhesion</keyword>
<feature type="region of interest" description="Disordered" evidence="8">
    <location>
        <begin position="191"/>
        <end position="233"/>
    </location>
</feature>
<evidence type="ECO:0000256" key="3">
    <source>
        <dbReference type="ARBA" id="ARBA00022525"/>
    </source>
</evidence>
<evidence type="ECO:0000313" key="12">
    <source>
        <dbReference type="EMBL" id="QDY76014.1"/>
    </source>
</evidence>
<keyword evidence="9" id="KW-0812">Transmembrane</keyword>
<gene>
    <name evidence="12" type="ORF">FQU76_05140</name>
</gene>
<dbReference type="Pfam" id="PF03777">
    <property type="entry name" value="ChpA-C"/>
    <property type="match status" value="2"/>
</dbReference>
<dbReference type="KEGG" id="sqz:FQU76_05140"/>
<evidence type="ECO:0000256" key="8">
    <source>
        <dbReference type="SAM" id="MobiDB-lite"/>
    </source>
</evidence>
<evidence type="ECO:0000256" key="1">
    <source>
        <dbReference type="ARBA" id="ARBA00004191"/>
    </source>
</evidence>
<dbReference type="EMBL" id="CP042266">
    <property type="protein sequence ID" value="QDY76014.1"/>
    <property type="molecule type" value="Genomic_DNA"/>
</dbReference>
<evidence type="ECO:0000256" key="10">
    <source>
        <dbReference type="SAM" id="SignalP"/>
    </source>
</evidence>
<name>A0A5B8J6F8_9ACTN</name>
<dbReference type="InterPro" id="IPR006311">
    <property type="entry name" value="TAT_signal"/>
</dbReference>
<evidence type="ECO:0000313" key="13">
    <source>
        <dbReference type="Proteomes" id="UP000320580"/>
    </source>
</evidence>
<keyword evidence="6 7" id="KW-0034">Amyloid</keyword>
<evidence type="ECO:0000256" key="6">
    <source>
        <dbReference type="ARBA" id="ARBA00023087"/>
    </source>
</evidence>
<evidence type="ECO:0000256" key="2">
    <source>
        <dbReference type="ARBA" id="ARBA00022512"/>
    </source>
</evidence>
<dbReference type="InterPro" id="IPR005528">
    <property type="entry name" value="ChpA-H"/>
</dbReference>
<feature type="transmembrane region" description="Helical" evidence="9">
    <location>
        <begin position="242"/>
        <end position="263"/>
    </location>
</feature>
<evidence type="ECO:0000256" key="9">
    <source>
        <dbReference type="SAM" id="Phobius"/>
    </source>
</evidence>
<feature type="compositionally biased region" description="Low complexity" evidence="8">
    <location>
        <begin position="82"/>
        <end position="98"/>
    </location>
</feature>
<feature type="compositionally biased region" description="Gly residues" evidence="8">
    <location>
        <begin position="126"/>
        <end position="143"/>
    </location>
</feature>
<evidence type="ECO:0000256" key="4">
    <source>
        <dbReference type="ARBA" id="ARBA00022729"/>
    </source>
</evidence>
<evidence type="ECO:0000256" key="5">
    <source>
        <dbReference type="ARBA" id="ARBA00022889"/>
    </source>
</evidence>
<dbReference type="GO" id="GO:0007155">
    <property type="term" value="P:cell adhesion"/>
    <property type="evidence" value="ECO:0007669"/>
    <property type="project" value="UniProtKB-KW"/>
</dbReference>
<evidence type="ECO:0000256" key="7">
    <source>
        <dbReference type="PROSITE-ProRule" id="PRU01232"/>
    </source>
</evidence>
<reference evidence="12 13" key="1">
    <citation type="submission" date="2019-07" db="EMBL/GenBank/DDBJ databases">
        <authorList>
            <person name="Zhu P."/>
        </authorList>
    </citation>
    <scope>NUCLEOTIDE SEQUENCE [LARGE SCALE GENOMIC DNA]</scope>
    <source>
        <strain evidence="12 13">SSL-25</strain>
    </source>
</reference>
<feature type="domain" description="Chaplin" evidence="11">
    <location>
        <begin position="146"/>
        <end position="186"/>
    </location>
</feature>
<sequence>MRQVTRKGLITMAAAAGGALALGGGYAQADSGAHGAAVNSPGVGSGNTVQVPVNVPVNACGNTVDVVGLLNPAFGNNCANTSSPAKAGPAKPAHAPAGPGSGTGVPAGNPPAGTNSGTNPGTNSGTNGGTITTGGGAHAGGGTANSPGVGSGNTIQAPVDVPVNACGNTIDIISLLNPAFGNTCVNDSSIAQPLPPEHPVKPVQPVEPPTAVKPVDREPTAPVSRSVERPAQDDDILAHTGAGSLGLIAPAGAGLLLAGAVLYRRSRASA</sequence>
<keyword evidence="13" id="KW-1185">Reference proteome</keyword>
<keyword evidence="9" id="KW-1133">Transmembrane helix</keyword>
<dbReference type="OrthoDB" id="3544424at2"/>
<proteinExistence type="predicted"/>
<dbReference type="PROSITE" id="PS51318">
    <property type="entry name" value="TAT"/>
    <property type="match status" value="1"/>
</dbReference>
<comment type="subcellular location">
    <subcellularLocation>
        <location evidence="1">Secreted</location>
        <location evidence="1">Cell wall</location>
    </subcellularLocation>
</comment>
<dbReference type="PROSITE" id="PS51884">
    <property type="entry name" value="CHAPLIN"/>
    <property type="match status" value="2"/>
</dbReference>